<dbReference type="SMART" id="SM00382">
    <property type="entry name" value="AAA"/>
    <property type="match status" value="1"/>
</dbReference>
<dbReference type="Proteomes" id="UP000318720">
    <property type="component" value="Unassembled WGS sequence"/>
</dbReference>
<name>A0AAE8VT75_9ACTN</name>
<gene>
    <name evidence="5" type="ORF">Sipo8835_44615</name>
</gene>
<dbReference type="GO" id="GO:0016887">
    <property type="term" value="F:ATP hydrolysis activity"/>
    <property type="evidence" value="ECO:0007669"/>
    <property type="project" value="InterPro"/>
</dbReference>
<evidence type="ECO:0000256" key="2">
    <source>
        <dbReference type="ARBA" id="ARBA00022840"/>
    </source>
</evidence>
<dbReference type="SUPFAM" id="SSF52540">
    <property type="entry name" value="P-loop containing nucleoside triphosphate hydrolases"/>
    <property type="match status" value="1"/>
</dbReference>
<proteinExistence type="predicted"/>
<feature type="domain" description="ABC transporter" evidence="4">
    <location>
        <begin position="32"/>
        <end position="263"/>
    </location>
</feature>
<dbReference type="InterPro" id="IPR027417">
    <property type="entry name" value="P-loop_NTPase"/>
</dbReference>
<dbReference type="PROSITE" id="PS00211">
    <property type="entry name" value="ABC_TRANSPORTER_1"/>
    <property type="match status" value="1"/>
</dbReference>
<keyword evidence="1" id="KW-0547">Nucleotide-binding</keyword>
<dbReference type="CDD" id="cd03230">
    <property type="entry name" value="ABC_DR_subfamily_A"/>
    <property type="match status" value="1"/>
</dbReference>
<dbReference type="RefSeq" id="WP_141586379.1">
    <property type="nucleotide sequence ID" value="NZ_SPAZ01000364.1"/>
</dbReference>
<evidence type="ECO:0000256" key="1">
    <source>
        <dbReference type="ARBA" id="ARBA00022741"/>
    </source>
</evidence>
<evidence type="ECO:0000256" key="3">
    <source>
        <dbReference type="SAM" id="MobiDB-lite"/>
    </source>
</evidence>
<dbReference type="Pfam" id="PF00005">
    <property type="entry name" value="ABC_tran"/>
    <property type="match status" value="1"/>
</dbReference>
<reference evidence="5 6" key="1">
    <citation type="submission" date="2019-03" db="EMBL/GenBank/DDBJ databases">
        <title>Comparative genomic analyses of the sweetpotato soil rot pathogen, Streptomyces ipomoeae.</title>
        <authorList>
            <person name="Ruschel Soares N."/>
            <person name="Badger J.H."/>
            <person name="Huguet-Tapia J.C."/>
            <person name="Clark C.A."/>
            <person name="Pettis G.S."/>
        </authorList>
    </citation>
    <scope>NUCLEOTIDE SEQUENCE [LARGE SCALE GENOMIC DNA]</scope>
    <source>
        <strain evidence="5 6">88-35</strain>
    </source>
</reference>
<accession>A0AAE8VT75</accession>
<dbReference type="InterPro" id="IPR003593">
    <property type="entry name" value="AAA+_ATPase"/>
</dbReference>
<dbReference type="GO" id="GO:0005524">
    <property type="term" value="F:ATP binding"/>
    <property type="evidence" value="ECO:0007669"/>
    <property type="project" value="UniProtKB-KW"/>
</dbReference>
<sequence>MMNFSPKKPPTPPPDPSTSTSPTHAPPTTPAIHAKDLTVTRGPRAVLRSLDFEVPHGQITGLLGPSGCGKSTLMRSIVGTQAKVTGTLQVLGHPAGAPTLRSRIGYVTQAPSVYDDLTVRQNLAYFAAILDPGRTAAERRHENVARAIADVDLTSHADALAGNLSGGQRNRVSLAVALLGTPELLVLDEPTVGLDPVLRRDLWDLFHAIATQRRATLLISSHVMDEAERCHRLLLMREGEILADDTPEALRTRTHSETVEAAFLHLVDEATATAARQKEPAR</sequence>
<dbReference type="InterPro" id="IPR003439">
    <property type="entry name" value="ABC_transporter-like_ATP-bd"/>
</dbReference>
<evidence type="ECO:0000313" key="6">
    <source>
        <dbReference type="Proteomes" id="UP000318720"/>
    </source>
</evidence>
<feature type="region of interest" description="Disordered" evidence="3">
    <location>
        <begin position="1"/>
        <end position="32"/>
    </location>
</feature>
<dbReference type="PANTHER" id="PTHR43038">
    <property type="entry name" value="ATP-BINDING CASSETTE, SUB-FAMILY H, MEMBER 1"/>
    <property type="match status" value="1"/>
</dbReference>
<organism evidence="5 6">
    <name type="scientific">Streptomyces ipomoeae</name>
    <dbReference type="NCBI Taxonomy" id="103232"/>
    <lineage>
        <taxon>Bacteria</taxon>
        <taxon>Bacillati</taxon>
        <taxon>Actinomycetota</taxon>
        <taxon>Actinomycetes</taxon>
        <taxon>Kitasatosporales</taxon>
        <taxon>Streptomycetaceae</taxon>
        <taxon>Streptomyces</taxon>
    </lineage>
</organism>
<dbReference type="PROSITE" id="PS50893">
    <property type="entry name" value="ABC_TRANSPORTER_2"/>
    <property type="match status" value="1"/>
</dbReference>
<feature type="compositionally biased region" description="Pro residues" evidence="3">
    <location>
        <begin position="7"/>
        <end position="16"/>
    </location>
</feature>
<evidence type="ECO:0000259" key="4">
    <source>
        <dbReference type="PROSITE" id="PS50893"/>
    </source>
</evidence>
<dbReference type="AlphaFoldDB" id="A0AAE8VT75"/>
<comment type="caution">
    <text evidence="5">The sequence shown here is derived from an EMBL/GenBank/DDBJ whole genome shotgun (WGS) entry which is preliminary data.</text>
</comment>
<dbReference type="Gene3D" id="3.40.50.300">
    <property type="entry name" value="P-loop containing nucleotide triphosphate hydrolases"/>
    <property type="match status" value="1"/>
</dbReference>
<protein>
    <submittedName>
        <fullName evidence="5">ABC transporter ATP-binding protein</fullName>
    </submittedName>
</protein>
<evidence type="ECO:0000313" key="5">
    <source>
        <dbReference type="EMBL" id="TQE15704.1"/>
    </source>
</evidence>
<dbReference type="InterPro" id="IPR017871">
    <property type="entry name" value="ABC_transporter-like_CS"/>
</dbReference>
<dbReference type="PANTHER" id="PTHR43038:SF3">
    <property type="entry name" value="ABC TRANSPORTER G FAMILY MEMBER 20 ISOFORM X1"/>
    <property type="match status" value="1"/>
</dbReference>
<keyword evidence="2 5" id="KW-0067">ATP-binding</keyword>
<dbReference type="EMBL" id="SPAZ01000364">
    <property type="protein sequence ID" value="TQE15704.1"/>
    <property type="molecule type" value="Genomic_DNA"/>
</dbReference>